<feature type="compositionally biased region" description="Polar residues" evidence="1">
    <location>
        <begin position="1"/>
        <end position="20"/>
    </location>
</feature>
<evidence type="ECO:0008006" key="4">
    <source>
        <dbReference type="Google" id="ProtNLM"/>
    </source>
</evidence>
<keyword evidence="3" id="KW-1185">Reference proteome</keyword>
<dbReference type="Proteomes" id="UP000286045">
    <property type="component" value="Unassembled WGS sequence"/>
</dbReference>
<feature type="region of interest" description="Disordered" evidence="1">
    <location>
        <begin position="87"/>
        <end position="124"/>
    </location>
</feature>
<sequence>MDPLSTQTSSSPAPTKQTALHNFEQIPSDLEGSTTGVDRKTKKRIQNRVAQRTYREAYHITPQRSRLRLSSLRTGTRIKQRLHDLQQQVHQLQQKEGEQQRDAQTRELEADDSGNEGATFYPPFAQIPTTTTMAMPIRPNLEVTSQDVPGTKPMGPDPWTSISSQPNMWNPPLGGANFVYNPFPLPTKPPLGLGSGAATLQSLSPANLPLDLSNNVLCPQTCHGEPPRDTLALSHGVEDTSQRQIINPVGNIFNTDEDGQICHSHGFNSPDLSPWGHRPEMRATSDDSIPARPIAHTPQPSYYRDATASMATTPIQWPGSGLPHPQATVEEQFEYVLSCAQRVGFDSFDTMALHYYTRNFHPASALALEQRLSRNRRLPELLAELRKQSVTWSTWQRRGYQDEMLKAAEEICTVEYNEFHKADGNGSESESMNEASLGDMLPNLWGLLTGLVSSNHQLSQRQISEVFTAVLVTRQSLDTTVNPYAGVGHTVNGHHASQALMTPGNAPIRIAKKRSEIDLPGDVPQRRTPAYYR</sequence>
<organism evidence="2 3">
    <name type="scientific">Xylaria grammica</name>
    <dbReference type="NCBI Taxonomy" id="363999"/>
    <lineage>
        <taxon>Eukaryota</taxon>
        <taxon>Fungi</taxon>
        <taxon>Dikarya</taxon>
        <taxon>Ascomycota</taxon>
        <taxon>Pezizomycotina</taxon>
        <taxon>Sordariomycetes</taxon>
        <taxon>Xylariomycetidae</taxon>
        <taxon>Xylariales</taxon>
        <taxon>Xylariaceae</taxon>
        <taxon>Xylaria</taxon>
    </lineage>
</organism>
<evidence type="ECO:0000256" key="1">
    <source>
        <dbReference type="SAM" id="MobiDB-lite"/>
    </source>
</evidence>
<feature type="region of interest" description="Disordered" evidence="1">
    <location>
        <begin position="1"/>
        <end position="48"/>
    </location>
</feature>
<accession>A0A439DFF0</accession>
<name>A0A439DFF0_9PEZI</name>
<proteinExistence type="predicted"/>
<evidence type="ECO:0000313" key="3">
    <source>
        <dbReference type="Proteomes" id="UP000286045"/>
    </source>
</evidence>
<comment type="caution">
    <text evidence="2">The sequence shown here is derived from an EMBL/GenBank/DDBJ whole genome shotgun (WGS) entry which is preliminary data.</text>
</comment>
<dbReference type="CDD" id="cd14688">
    <property type="entry name" value="bZIP_YAP"/>
    <property type="match status" value="1"/>
</dbReference>
<gene>
    <name evidence="2" type="ORF">EKO27_g1973</name>
</gene>
<dbReference type="EMBL" id="RYZI01000034">
    <property type="protein sequence ID" value="RWA13132.1"/>
    <property type="molecule type" value="Genomic_DNA"/>
</dbReference>
<evidence type="ECO:0000313" key="2">
    <source>
        <dbReference type="EMBL" id="RWA13132.1"/>
    </source>
</evidence>
<dbReference type="AlphaFoldDB" id="A0A439DFF0"/>
<protein>
    <recommendedName>
        <fullName evidence="4">BZIP domain-containing protein</fullName>
    </recommendedName>
</protein>
<reference evidence="2 3" key="1">
    <citation type="submission" date="2018-12" db="EMBL/GenBank/DDBJ databases">
        <title>Draft genome sequence of Xylaria grammica IHI A82.</title>
        <authorList>
            <person name="Buettner E."/>
            <person name="Kellner H."/>
        </authorList>
    </citation>
    <scope>NUCLEOTIDE SEQUENCE [LARGE SCALE GENOMIC DNA]</scope>
    <source>
        <strain evidence="2 3">IHI A82</strain>
    </source>
</reference>
<feature type="compositionally biased region" description="Basic and acidic residues" evidence="1">
    <location>
        <begin position="93"/>
        <end position="108"/>
    </location>
</feature>